<evidence type="ECO:0000313" key="3">
    <source>
        <dbReference type="RefSeq" id="XP_029001812.1"/>
    </source>
</evidence>
<accession>A0A6P7M6F2</accession>
<gene>
    <name evidence="3" type="primary">LOC114853070</name>
</gene>
<dbReference type="InterPro" id="IPR028001">
    <property type="entry name" value="SAXO5"/>
</dbReference>
<dbReference type="GeneID" id="114853070"/>
<name>A0A6P7M6F2_BETSP</name>
<dbReference type="InParanoid" id="A0A6P7M6F2"/>
<organism evidence="2 3">
    <name type="scientific">Betta splendens</name>
    <name type="common">Siamese fighting fish</name>
    <dbReference type="NCBI Taxonomy" id="158456"/>
    <lineage>
        <taxon>Eukaryota</taxon>
        <taxon>Metazoa</taxon>
        <taxon>Chordata</taxon>
        <taxon>Craniata</taxon>
        <taxon>Vertebrata</taxon>
        <taxon>Euteleostomi</taxon>
        <taxon>Actinopterygii</taxon>
        <taxon>Neopterygii</taxon>
        <taxon>Teleostei</taxon>
        <taxon>Neoteleostei</taxon>
        <taxon>Acanthomorphata</taxon>
        <taxon>Anabantaria</taxon>
        <taxon>Anabantiformes</taxon>
        <taxon>Anabantoidei</taxon>
        <taxon>Osphronemidae</taxon>
        <taxon>Betta</taxon>
    </lineage>
</organism>
<reference evidence="3" key="1">
    <citation type="submission" date="2025-08" db="UniProtKB">
        <authorList>
            <consortium name="RefSeq"/>
        </authorList>
    </citation>
    <scope>IDENTIFICATION</scope>
</reference>
<dbReference type="Pfam" id="PF15373">
    <property type="entry name" value="SAXO5-like"/>
    <property type="match status" value="1"/>
</dbReference>
<dbReference type="PANTHER" id="PTHR34828:SF1">
    <property type="entry name" value="TESTIS-EXPRESSED PROTEIN 45"/>
    <property type="match status" value="1"/>
</dbReference>
<feature type="compositionally biased region" description="Polar residues" evidence="1">
    <location>
        <begin position="127"/>
        <end position="139"/>
    </location>
</feature>
<evidence type="ECO:0000313" key="2">
    <source>
        <dbReference type="Proteomes" id="UP000515150"/>
    </source>
</evidence>
<feature type="compositionally biased region" description="Polar residues" evidence="1">
    <location>
        <begin position="364"/>
        <end position="373"/>
    </location>
</feature>
<dbReference type="KEGG" id="bspl:114853070"/>
<keyword evidence="2" id="KW-1185">Reference proteome</keyword>
<dbReference type="PANTHER" id="PTHR34828">
    <property type="entry name" value="TESTIS-EXPRESSED PROTEIN 45"/>
    <property type="match status" value="1"/>
</dbReference>
<proteinExistence type="predicted"/>
<protein>
    <submittedName>
        <fullName evidence="3">Uncharacterized protein LOC114853070 isoform X1</fullName>
    </submittedName>
</protein>
<feature type="region of interest" description="Disordered" evidence="1">
    <location>
        <begin position="354"/>
        <end position="385"/>
    </location>
</feature>
<dbReference type="OrthoDB" id="6151791at2759"/>
<feature type="compositionally biased region" description="Polar residues" evidence="1">
    <location>
        <begin position="147"/>
        <end position="157"/>
    </location>
</feature>
<dbReference type="RefSeq" id="XP_029001812.1">
    <property type="nucleotide sequence ID" value="XM_029145979.3"/>
</dbReference>
<feature type="region of interest" description="Disordered" evidence="1">
    <location>
        <begin position="280"/>
        <end position="299"/>
    </location>
</feature>
<dbReference type="AlphaFoldDB" id="A0A6P7M6F2"/>
<evidence type="ECO:0000256" key="1">
    <source>
        <dbReference type="SAM" id="MobiDB-lite"/>
    </source>
</evidence>
<feature type="region of interest" description="Disordered" evidence="1">
    <location>
        <begin position="117"/>
        <end position="157"/>
    </location>
</feature>
<dbReference type="Proteomes" id="UP000515150">
    <property type="component" value="Chromosome 4"/>
</dbReference>
<sequence>MAPAVKTLVPARPVKSVLSTNILFLDGNNPDDFSTCFQEDFQHFSCKKVKPFCPSFPARVDHKDVRHINEKLTEAMDSYRHHPLPMMTRVPRWAMLHTNIKMEADPTEAGFLTTQSQAFCPKPSQPPTTRFRPSQSFKVQQVEPLPESTNKSSFPPHQSSAVVKVAAKHLEALSTIKGDNHYCTFVSQYNDTFQGAWSRATQPVAKHFSSVSLGDPVKIVDRESTYTTSFSRPTVCRYKPPLVKEHFKLSLGNFSETSWSSTSKETFIYHKPVDPVAVTRRNPNFSSLPKGDIDPSHNRERMSVTTNKVSFSDLNHKEHPVFAPGPSLMTKSHVNLSSPRLSGLYYTTTAKEHYSKKGGERATPATQLPSNILSGPEHEPSLSTTKADFVPLKTCKGKPLLLQRKSNVRFPLVEQEFSTTHGEHYKAKPLLPTPQ</sequence>